<feature type="compositionally biased region" description="Basic residues" evidence="4">
    <location>
        <begin position="556"/>
        <end position="570"/>
    </location>
</feature>
<dbReference type="GO" id="GO:0003677">
    <property type="term" value="F:DNA binding"/>
    <property type="evidence" value="ECO:0007669"/>
    <property type="project" value="InterPro"/>
</dbReference>
<evidence type="ECO:0000259" key="5">
    <source>
        <dbReference type="PROSITE" id="PS50893"/>
    </source>
</evidence>
<keyword evidence="3" id="KW-0067">ATP-binding</keyword>
<evidence type="ECO:0000256" key="2">
    <source>
        <dbReference type="ARBA" id="ARBA00022741"/>
    </source>
</evidence>
<dbReference type="FunFam" id="3.40.50.300:FF:000011">
    <property type="entry name" value="Putative ABC transporter ATP-binding component"/>
    <property type="match status" value="1"/>
</dbReference>
<reference evidence="6" key="1">
    <citation type="submission" date="2018-05" db="EMBL/GenBank/DDBJ databases">
        <authorList>
            <person name="Lanie J.A."/>
            <person name="Ng W.-L."/>
            <person name="Kazmierczak K.M."/>
            <person name="Andrzejewski T.M."/>
            <person name="Davidsen T.M."/>
            <person name="Wayne K.J."/>
            <person name="Tettelin H."/>
            <person name="Glass J.I."/>
            <person name="Rusch D."/>
            <person name="Podicherti R."/>
            <person name="Tsui H.-C.T."/>
            <person name="Winkler M.E."/>
        </authorList>
    </citation>
    <scope>NUCLEOTIDE SEQUENCE</scope>
</reference>
<name>A0A381QLZ6_9ZZZZ</name>
<dbReference type="SUPFAM" id="SSF52540">
    <property type="entry name" value="P-loop containing nucleoside triphosphate hydrolases"/>
    <property type="match status" value="2"/>
</dbReference>
<evidence type="ECO:0000256" key="3">
    <source>
        <dbReference type="ARBA" id="ARBA00022840"/>
    </source>
</evidence>
<dbReference type="GO" id="GO:0005524">
    <property type="term" value="F:ATP binding"/>
    <property type="evidence" value="ECO:0007669"/>
    <property type="project" value="UniProtKB-KW"/>
</dbReference>
<feature type="domain" description="ABC transporter" evidence="5">
    <location>
        <begin position="2"/>
        <end position="266"/>
    </location>
</feature>
<dbReference type="Pfam" id="PF00005">
    <property type="entry name" value="ABC_tran"/>
    <property type="match status" value="2"/>
</dbReference>
<dbReference type="InterPro" id="IPR032781">
    <property type="entry name" value="ABC_tran_Xtn"/>
</dbReference>
<dbReference type="InterPro" id="IPR032524">
    <property type="entry name" value="ABC_tran_C"/>
</dbReference>
<protein>
    <recommendedName>
        <fullName evidence="5">ABC transporter domain-containing protein</fullName>
    </recommendedName>
</protein>
<dbReference type="Gene3D" id="3.40.50.300">
    <property type="entry name" value="P-loop containing nucleotide triphosphate hydrolases"/>
    <property type="match status" value="2"/>
</dbReference>
<proteinExistence type="predicted"/>
<sequence length="649" mass="73280">MIQLSSVTKAFGNQVLLERVSWQISVGERVGLCGPNGAGKTTLLRMLVGSEQPDEGRIILSNDLKVGYLPQDGLAHSGCTLNEEVSKAFQPLLDIQGEMHLLEEQLGDKSVPTEAYNERLSRYSDLQEIFRRREGYMIDLKIATVLRGLGFTDNEFTHQTHTFSGGWQMRIALAKLLLSRPGLLLLDEPTNHLDLEARNWLEDYLNDYPHAVILVSHDRFFLDAVVTRIVDVGARSLTNYTGNYTSYLTERDAHLNRLRERKRRQDEEIARIRQFVDRFRYQATKAAQVQSRLKMLDKFVPIDVPPERKRVHFTFPTCRQSGRQVLELQDVQKSYGENVVVRKAALFVERGNRIAIVGPNGAGKSTLMRILAGVESPDAGQRYQGHNVITEYFAQDEADQLDGSRTVHETLAAGAPLEAVPTIRNLLGGFLFSGDDIHKRVGVLSGGERTRLAVARMLLRPANTLLLDEPTNHLDIDSTDVLLEALAAFKGTLIFVSHDRYFVDRLATQVVKVGTGDVLIYPGSYEEFRWSQHENQQPRNQIAKGGSRKSEQVSAGKKHKQATAKKRKAQRTVETQQKQIADLERQISELEKTLKQLESTMAEPGFYDDLKESQPTINHYQTLMWQIGDLMHQWEELQLKAGVEPAGES</sequence>
<dbReference type="SMART" id="SM00382">
    <property type="entry name" value="AAA"/>
    <property type="match status" value="2"/>
</dbReference>
<feature type="domain" description="ABC transporter" evidence="5">
    <location>
        <begin position="326"/>
        <end position="540"/>
    </location>
</feature>
<dbReference type="EMBL" id="UINC01001425">
    <property type="protein sequence ID" value="SUZ80375.1"/>
    <property type="molecule type" value="Genomic_DNA"/>
</dbReference>
<dbReference type="AlphaFoldDB" id="A0A381QLZ6"/>
<dbReference type="InterPro" id="IPR027417">
    <property type="entry name" value="P-loop_NTPase"/>
</dbReference>
<dbReference type="GO" id="GO:0016887">
    <property type="term" value="F:ATP hydrolysis activity"/>
    <property type="evidence" value="ECO:0007669"/>
    <property type="project" value="InterPro"/>
</dbReference>
<dbReference type="InterPro" id="IPR003593">
    <property type="entry name" value="AAA+_ATPase"/>
</dbReference>
<evidence type="ECO:0000256" key="1">
    <source>
        <dbReference type="ARBA" id="ARBA00022737"/>
    </source>
</evidence>
<dbReference type="PROSITE" id="PS00211">
    <property type="entry name" value="ABC_TRANSPORTER_1"/>
    <property type="match status" value="2"/>
</dbReference>
<organism evidence="6">
    <name type="scientific">marine metagenome</name>
    <dbReference type="NCBI Taxonomy" id="408172"/>
    <lineage>
        <taxon>unclassified sequences</taxon>
        <taxon>metagenomes</taxon>
        <taxon>ecological metagenomes</taxon>
    </lineage>
</organism>
<keyword evidence="2" id="KW-0547">Nucleotide-binding</keyword>
<dbReference type="PANTHER" id="PTHR42855:SF2">
    <property type="entry name" value="DRUG RESISTANCE ABC TRANSPORTER,ATP-BINDING PROTEIN"/>
    <property type="match status" value="1"/>
</dbReference>
<evidence type="ECO:0000313" key="6">
    <source>
        <dbReference type="EMBL" id="SUZ80375.1"/>
    </source>
</evidence>
<dbReference type="CDD" id="cd03221">
    <property type="entry name" value="ABCF_EF-3"/>
    <property type="match status" value="2"/>
</dbReference>
<dbReference type="Pfam" id="PF12848">
    <property type="entry name" value="ABC_tran_Xtn"/>
    <property type="match status" value="1"/>
</dbReference>
<dbReference type="PANTHER" id="PTHR42855">
    <property type="entry name" value="ABC TRANSPORTER ATP-BINDING SUBUNIT"/>
    <property type="match status" value="1"/>
</dbReference>
<dbReference type="InterPro" id="IPR051309">
    <property type="entry name" value="ABCF_ATPase"/>
</dbReference>
<keyword evidence="1" id="KW-0677">Repeat</keyword>
<gene>
    <name evidence="6" type="ORF">METZ01_LOCUS33229</name>
</gene>
<dbReference type="InterPro" id="IPR003439">
    <property type="entry name" value="ABC_transporter-like_ATP-bd"/>
</dbReference>
<dbReference type="Pfam" id="PF16326">
    <property type="entry name" value="ABC_tran_CTD"/>
    <property type="match status" value="1"/>
</dbReference>
<dbReference type="Gene3D" id="1.10.287.380">
    <property type="entry name" value="Valyl-tRNA synthetase, C-terminal domain"/>
    <property type="match status" value="1"/>
</dbReference>
<evidence type="ECO:0000256" key="4">
    <source>
        <dbReference type="SAM" id="MobiDB-lite"/>
    </source>
</evidence>
<dbReference type="FunFam" id="3.40.50.300:FF:000309">
    <property type="entry name" value="ABC transporter ATP-binding protein"/>
    <property type="match status" value="1"/>
</dbReference>
<feature type="region of interest" description="Disordered" evidence="4">
    <location>
        <begin position="531"/>
        <end position="575"/>
    </location>
</feature>
<dbReference type="InterPro" id="IPR037118">
    <property type="entry name" value="Val-tRNA_synth_C_sf"/>
</dbReference>
<dbReference type="InterPro" id="IPR017871">
    <property type="entry name" value="ABC_transporter-like_CS"/>
</dbReference>
<dbReference type="PROSITE" id="PS50893">
    <property type="entry name" value="ABC_TRANSPORTER_2"/>
    <property type="match status" value="2"/>
</dbReference>
<accession>A0A381QLZ6</accession>